<dbReference type="Gene3D" id="2.40.50.140">
    <property type="entry name" value="Nucleic acid-binding proteins"/>
    <property type="match status" value="1"/>
</dbReference>
<protein>
    <recommendedName>
        <fullName evidence="2 3">Single-stranded DNA-binding protein</fullName>
        <shortName evidence="2">SSB</shortName>
    </recommendedName>
</protein>
<feature type="compositionally biased region" description="Acidic residues" evidence="4">
    <location>
        <begin position="199"/>
        <end position="209"/>
    </location>
</feature>
<dbReference type="GO" id="GO:0003697">
    <property type="term" value="F:single-stranded DNA binding"/>
    <property type="evidence" value="ECO:0007669"/>
    <property type="project" value="UniProtKB-UniRule"/>
</dbReference>
<dbReference type="HAMAP" id="MF_00984">
    <property type="entry name" value="SSB"/>
    <property type="match status" value="1"/>
</dbReference>
<dbReference type="InterPro" id="IPR000424">
    <property type="entry name" value="Primosome_PriB/ssb"/>
</dbReference>
<dbReference type="PROSITE" id="PS50935">
    <property type="entry name" value="SSB"/>
    <property type="match status" value="1"/>
</dbReference>
<reference evidence="5 6" key="1">
    <citation type="journal article" date="2015" name="Nature">
        <title>rRNA introns, odd ribosomes, and small enigmatic genomes across a large radiation of phyla.</title>
        <authorList>
            <person name="Brown C.T."/>
            <person name="Hug L.A."/>
            <person name="Thomas B.C."/>
            <person name="Sharon I."/>
            <person name="Castelle C.J."/>
            <person name="Singh A."/>
            <person name="Wilkins M.J."/>
            <person name="Williams K.H."/>
            <person name="Banfield J.F."/>
        </authorList>
    </citation>
    <scope>NUCLEOTIDE SEQUENCE [LARGE SCALE GENOMIC DNA]</scope>
</reference>
<sequence>MARKEIIMASRASLNKVMLIGNLTRDPEMRYTPSGAAVCTFGIATNRYYTASDGEKKEETEFIKIVSWNKLAELCSQLLAKGRKVYVEGRLQTRSWETPDGQPRQTTEVVIDDMRILDSRKSYEEGGGYQAGGTPVAESASVSQTSPTEESAEAEENIQNDAKEEKKSSSAKLKDKDSSKKEVKKTTSPDVPNQKEEGKEDIDLDDLPF</sequence>
<dbReference type="PANTHER" id="PTHR10302">
    <property type="entry name" value="SINGLE-STRANDED DNA-BINDING PROTEIN"/>
    <property type="match status" value="1"/>
</dbReference>
<organism evidence="5 6">
    <name type="scientific">Candidatus Curtissbacteria bacterium GW2011_GWA1_41_11</name>
    <dbReference type="NCBI Taxonomy" id="1618409"/>
    <lineage>
        <taxon>Bacteria</taxon>
        <taxon>Candidatus Curtissiibacteriota</taxon>
    </lineage>
</organism>
<dbReference type="InterPro" id="IPR012340">
    <property type="entry name" value="NA-bd_OB-fold"/>
</dbReference>
<evidence type="ECO:0000313" key="6">
    <source>
        <dbReference type="Proteomes" id="UP000034854"/>
    </source>
</evidence>
<evidence type="ECO:0000256" key="2">
    <source>
        <dbReference type="HAMAP-Rule" id="MF_00984"/>
    </source>
</evidence>
<dbReference type="NCBIfam" id="TIGR00621">
    <property type="entry name" value="ssb"/>
    <property type="match status" value="1"/>
</dbReference>
<dbReference type="InterPro" id="IPR011344">
    <property type="entry name" value="ssDNA-bd"/>
</dbReference>
<comment type="subunit">
    <text evidence="2">Homotetramer.</text>
</comment>
<name>A0A0G0UDL8_9BACT</name>
<dbReference type="GO" id="GO:0009295">
    <property type="term" value="C:nucleoid"/>
    <property type="evidence" value="ECO:0007669"/>
    <property type="project" value="TreeGrafter"/>
</dbReference>
<comment type="caution">
    <text evidence="2">Lacks conserved residue(s) required for the propagation of feature annotation.</text>
</comment>
<dbReference type="Pfam" id="PF00436">
    <property type="entry name" value="SSB"/>
    <property type="match status" value="1"/>
</dbReference>
<evidence type="ECO:0000256" key="4">
    <source>
        <dbReference type="SAM" id="MobiDB-lite"/>
    </source>
</evidence>
<proteinExistence type="inferred from homology"/>
<accession>A0A0G0UDL8</accession>
<feature type="region of interest" description="Disordered" evidence="4">
    <location>
        <begin position="123"/>
        <end position="209"/>
    </location>
</feature>
<dbReference type="Proteomes" id="UP000034854">
    <property type="component" value="Unassembled WGS sequence"/>
</dbReference>
<evidence type="ECO:0000256" key="3">
    <source>
        <dbReference type="RuleBase" id="RU000524"/>
    </source>
</evidence>
<comment type="caution">
    <text evidence="5">The sequence shown here is derived from an EMBL/GenBank/DDBJ whole genome shotgun (WGS) entry which is preliminary data.</text>
</comment>
<dbReference type="PATRIC" id="fig|1618409.3.peg.558"/>
<evidence type="ECO:0000256" key="1">
    <source>
        <dbReference type="ARBA" id="ARBA00023125"/>
    </source>
</evidence>
<gene>
    <name evidence="5" type="ORF">UU34_C0008G0058</name>
</gene>
<dbReference type="EMBL" id="LCAG01000008">
    <property type="protein sequence ID" value="KKR87034.1"/>
    <property type="molecule type" value="Genomic_DNA"/>
</dbReference>
<dbReference type="AlphaFoldDB" id="A0A0G0UDL8"/>
<dbReference type="PANTHER" id="PTHR10302:SF27">
    <property type="entry name" value="SINGLE-STRANDED DNA-BINDING PROTEIN"/>
    <property type="match status" value="1"/>
</dbReference>
<feature type="compositionally biased region" description="Basic and acidic residues" evidence="4">
    <location>
        <begin position="161"/>
        <end position="198"/>
    </location>
</feature>
<evidence type="ECO:0000313" key="5">
    <source>
        <dbReference type="EMBL" id="KKR87034.1"/>
    </source>
</evidence>
<dbReference type="CDD" id="cd04496">
    <property type="entry name" value="SSB_OBF"/>
    <property type="match status" value="1"/>
</dbReference>
<dbReference type="GO" id="GO:0006260">
    <property type="term" value="P:DNA replication"/>
    <property type="evidence" value="ECO:0007669"/>
    <property type="project" value="InterPro"/>
</dbReference>
<dbReference type="SUPFAM" id="SSF50249">
    <property type="entry name" value="Nucleic acid-binding proteins"/>
    <property type="match status" value="1"/>
</dbReference>
<keyword evidence="1 2" id="KW-0238">DNA-binding</keyword>